<evidence type="ECO:0000259" key="7">
    <source>
        <dbReference type="Pfam" id="PF06271"/>
    </source>
</evidence>
<feature type="transmembrane region" description="Helical" evidence="6">
    <location>
        <begin position="174"/>
        <end position="192"/>
    </location>
</feature>
<feature type="domain" description="RDD" evidence="7">
    <location>
        <begin position="72"/>
        <end position="204"/>
    </location>
</feature>
<sequence>MNELMEDKYYIFKNEREEGPYTLDELLQTGLDVNTMVLSPRANDWQRASDLPELFNYFEAEGYYFPTEDNLAGFGWRLLAYIADSIIISYPAGFLRPENFTDAYNRAVAGNPSMDDLSVLMQFNIISFLVVVMYHTICEFSPLQGSLGKKLFRLVVVDEDGRRLGFFRALARNAGKFISGLALMIGYLWCLWDDRKQTWHDKWSKSYVLIRNR</sequence>
<evidence type="ECO:0000313" key="9">
    <source>
        <dbReference type="EMBL" id="MFD0793263.1"/>
    </source>
</evidence>
<keyword evidence="4 6" id="KW-1133">Transmembrane helix</keyword>
<dbReference type="PANTHER" id="PTHR36115:SF4">
    <property type="entry name" value="MEMBRANE PROTEIN"/>
    <property type="match status" value="1"/>
</dbReference>
<comment type="caution">
    <text evidence="9">The sequence shown here is derived from an EMBL/GenBank/DDBJ whole genome shotgun (WGS) entry which is preliminary data.</text>
</comment>
<evidence type="ECO:0000256" key="5">
    <source>
        <dbReference type="ARBA" id="ARBA00023136"/>
    </source>
</evidence>
<evidence type="ECO:0000256" key="1">
    <source>
        <dbReference type="ARBA" id="ARBA00004651"/>
    </source>
</evidence>
<dbReference type="PANTHER" id="PTHR36115">
    <property type="entry name" value="PROLINE-RICH ANTIGEN HOMOLOG-RELATED"/>
    <property type="match status" value="1"/>
</dbReference>
<dbReference type="Proteomes" id="UP001597010">
    <property type="component" value="Unassembled WGS sequence"/>
</dbReference>
<keyword evidence="2" id="KW-1003">Cell membrane</keyword>
<evidence type="ECO:0000256" key="6">
    <source>
        <dbReference type="SAM" id="Phobius"/>
    </source>
</evidence>
<evidence type="ECO:0000313" key="10">
    <source>
        <dbReference type="Proteomes" id="UP001597010"/>
    </source>
</evidence>
<proteinExistence type="predicted"/>
<feature type="transmembrane region" description="Helical" evidence="6">
    <location>
        <begin position="117"/>
        <end position="137"/>
    </location>
</feature>
<evidence type="ECO:0000256" key="4">
    <source>
        <dbReference type="ARBA" id="ARBA00022989"/>
    </source>
</evidence>
<reference evidence="10" key="1">
    <citation type="journal article" date="2019" name="Int. J. Syst. Evol. Microbiol.">
        <title>The Global Catalogue of Microorganisms (GCM) 10K type strain sequencing project: providing services to taxonomists for standard genome sequencing and annotation.</title>
        <authorList>
            <consortium name="The Broad Institute Genomics Platform"/>
            <consortium name="The Broad Institute Genome Sequencing Center for Infectious Disease"/>
            <person name="Wu L."/>
            <person name="Ma J."/>
        </authorList>
    </citation>
    <scope>NUCLEOTIDE SEQUENCE [LARGE SCALE GENOMIC DNA]</scope>
    <source>
        <strain evidence="10">CCUG 61484</strain>
    </source>
</reference>
<evidence type="ECO:0000259" key="8">
    <source>
        <dbReference type="Pfam" id="PF14237"/>
    </source>
</evidence>
<dbReference type="InterPro" id="IPR051791">
    <property type="entry name" value="Pra-immunoreactive"/>
</dbReference>
<evidence type="ECO:0000256" key="2">
    <source>
        <dbReference type="ARBA" id="ARBA00022475"/>
    </source>
</evidence>
<name>A0ABW3AQE0_9SPHI</name>
<keyword evidence="5 6" id="KW-0472">Membrane</keyword>
<dbReference type="InterPro" id="IPR010432">
    <property type="entry name" value="RDD"/>
</dbReference>
<feature type="transmembrane region" description="Helical" evidence="6">
    <location>
        <begin position="74"/>
        <end position="96"/>
    </location>
</feature>
<keyword evidence="10" id="KW-1185">Reference proteome</keyword>
<dbReference type="InterPro" id="IPR025640">
    <property type="entry name" value="GYF_2"/>
</dbReference>
<gene>
    <name evidence="9" type="ORF">ACFQZX_06510</name>
</gene>
<protein>
    <submittedName>
        <fullName evidence="9">RDD family protein</fullName>
    </submittedName>
</protein>
<dbReference type="Pfam" id="PF14237">
    <property type="entry name" value="GYF_2"/>
    <property type="match status" value="1"/>
</dbReference>
<comment type="subcellular location">
    <subcellularLocation>
        <location evidence="1">Cell membrane</location>
        <topology evidence="1">Multi-pass membrane protein</topology>
    </subcellularLocation>
</comment>
<evidence type="ECO:0000256" key="3">
    <source>
        <dbReference type="ARBA" id="ARBA00022692"/>
    </source>
</evidence>
<accession>A0ABW3AQE0</accession>
<dbReference type="EMBL" id="JBHTHZ010000003">
    <property type="protein sequence ID" value="MFD0793263.1"/>
    <property type="molecule type" value="Genomic_DNA"/>
</dbReference>
<dbReference type="Pfam" id="PF06271">
    <property type="entry name" value="RDD"/>
    <property type="match status" value="1"/>
</dbReference>
<organism evidence="9 10">
    <name type="scientific">Mucilaginibacter litoreus</name>
    <dbReference type="NCBI Taxonomy" id="1048221"/>
    <lineage>
        <taxon>Bacteria</taxon>
        <taxon>Pseudomonadati</taxon>
        <taxon>Bacteroidota</taxon>
        <taxon>Sphingobacteriia</taxon>
        <taxon>Sphingobacteriales</taxon>
        <taxon>Sphingobacteriaceae</taxon>
        <taxon>Mucilaginibacter</taxon>
    </lineage>
</organism>
<keyword evidence="3 6" id="KW-0812">Transmembrane</keyword>
<feature type="domain" description="GYF" evidence="8">
    <location>
        <begin position="9"/>
        <end position="54"/>
    </location>
</feature>